<name>A0AAV1EPW0_XYRNO</name>
<organism evidence="2 3">
    <name type="scientific">Xyrichtys novacula</name>
    <name type="common">Pearly razorfish</name>
    <name type="synonym">Hemipteronotus novacula</name>
    <dbReference type="NCBI Taxonomy" id="13765"/>
    <lineage>
        <taxon>Eukaryota</taxon>
        <taxon>Metazoa</taxon>
        <taxon>Chordata</taxon>
        <taxon>Craniata</taxon>
        <taxon>Vertebrata</taxon>
        <taxon>Euteleostomi</taxon>
        <taxon>Actinopterygii</taxon>
        <taxon>Neopterygii</taxon>
        <taxon>Teleostei</taxon>
        <taxon>Neoteleostei</taxon>
        <taxon>Acanthomorphata</taxon>
        <taxon>Eupercaria</taxon>
        <taxon>Labriformes</taxon>
        <taxon>Labridae</taxon>
        <taxon>Xyrichtys</taxon>
    </lineage>
</organism>
<evidence type="ECO:0000313" key="3">
    <source>
        <dbReference type="Proteomes" id="UP001178508"/>
    </source>
</evidence>
<dbReference type="EMBL" id="OY660865">
    <property type="protein sequence ID" value="CAJ1050767.1"/>
    <property type="molecule type" value="Genomic_DNA"/>
</dbReference>
<feature type="compositionally biased region" description="Polar residues" evidence="1">
    <location>
        <begin position="37"/>
        <end position="46"/>
    </location>
</feature>
<proteinExistence type="predicted"/>
<protein>
    <submittedName>
        <fullName evidence="2">Kisspeptin 1 prepropeptide</fullName>
    </submittedName>
</protein>
<evidence type="ECO:0000256" key="1">
    <source>
        <dbReference type="SAM" id="MobiDB-lite"/>
    </source>
</evidence>
<sequence length="97" mass="10720">MAVLCADLCSSNTLTSAHTAEQEILNALIDFRRSSSLPAAKTSGTSPAEGERSVDRAWSKAGRRITDLIYSKTIKKRQDVTYNLNSFGLRYGKRNHT</sequence>
<dbReference type="AlphaFoldDB" id="A0AAV1EPW0"/>
<evidence type="ECO:0000313" key="2">
    <source>
        <dbReference type="EMBL" id="CAJ1050767.1"/>
    </source>
</evidence>
<feature type="region of interest" description="Disordered" evidence="1">
    <location>
        <begin position="37"/>
        <end position="56"/>
    </location>
</feature>
<keyword evidence="3" id="KW-1185">Reference proteome</keyword>
<reference evidence="2" key="1">
    <citation type="submission" date="2023-08" db="EMBL/GenBank/DDBJ databases">
        <authorList>
            <person name="Alioto T."/>
            <person name="Alioto T."/>
            <person name="Gomez Garrido J."/>
        </authorList>
    </citation>
    <scope>NUCLEOTIDE SEQUENCE</scope>
</reference>
<gene>
    <name evidence="2" type="ORF">XNOV1_A028842</name>
</gene>
<accession>A0AAV1EPW0</accession>
<dbReference type="Proteomes" id="UP001178508">
    <property type="component" value="Chromosome 2"/>
</dbReference>